<dbReference type="AlphaFoldDB" id="A0A9W6ZGW8"/>
<sequence>MIAPEKGYATPLWWHGHSYPTFNVGPCTILNFGPIQSNQNIVLTSEIGYENCGGEPDRKALPPAEDAVVGLYGI</sequence>
<accession>A0A9W6ZGW8</accession>
<dbReference type="EMBL" id="BRXZ01003229">
    <property type="protein sequence ID" value="GMH50334.1"/>
    <property type="molecule type" value="Genomic_DNA"/>
</dbReference>
<feature type="non-terminal residue" evidence="1">
    <location>
        <position position="74"/>
    </location>
</feature>
<organism evidence="1 2">
    <name type="scientific">Triparma retinervis</name>
    <dbReference type="NCBI Taxonomy" id="2557542"/>
    <lineage>
        <taxon>Eukaryota</taxon>
        <taxon>Sar</taxon>
        <taxon>Stramenopiles</taxon>
        <taxon>Ochrophyta</taxon>
        <taxon>Bolidophyceae</taxon>
        <taxon>Parmales</taxon>
        <taxon>Triparmaceae</taxon>
        <taxon>Triparma</taxon>
    </lineage>
</organism>
<comment type="caution">
    <text evidence="1">The sequence shown here is derived from an EMBL/GenBank/DDBJ whole genome shotgun (WGS) entry which is preliminary data.</text>
</comment>
<dbReference type="OrthoDB" id="193556at2759"/>
<protein>
    <submittedName>
        <fullName evidence="1">Uncharacterized protein</fullName>
    </submittedName>
</protein>
<evidence type="ECO:0000313" key="1">
    <source>
        <dbReference type="EMBL" id="GMH50334.1"/>
    </source>
</evidence>
<evidence type="ECO:0000313" key="2">
    <source>
        <dbReference type="Proteomes" id="UP001165082"/>
    </source>
</evidence>
<gene>
    <name evidence="1" type="ORF">TrRE_jg10742</name>
</gene>
<proteinExistence type="predicted"/>
<dbReference type="Proteomes" id="UP001165082">
    <property type="component" value="Unassembled WGS sequence"/>
</dbReference>
<keyword evidence="2" id="KW-1185">Reference proteome</keyword>
<reference evidence="1" key="1">
    <citation type="submission" date="2022-07" db="EMBL/GenBank/DDBJ databases">
        <title>Genome analysis of Parmales, a sister group of diatoms, reveals the evolutionary specialization of diatoms from phago-mixotrophs to photoautotrophs.</title>
        <authorList>
            <person name="Ban H."/>
            <person name="Sato S."/>
            <person name="Yoshikawa S."/>
            <person name="Kazumasa Y."/>
            <person name="Nakamura Y."/>
            <person name="Ichinomiya M."/>
            <person name="Saitoh K."/>
            <person name="Sato N."/>
            <person name="Blanc-Mathieu R."/>
            <person name="Endo H."/>
            <person name="Kuwata A."/>
            <person name="Ogata H."/>
        </authorList>
    </citation>
    <scope>NUCLEOTIDE SEQUENCE</scope>
</reference>
<name>A0A9W6ZGW8_9STRA</name>